<dbReference type="PRINTS" id="PR00032">
    <property type="entry name" value="HTHARAC"/>
</dbReference>
<comment type="function">
    <text evidence="5">May play the central regulatory role in sporulation. It may be an element of the effector pathway responsible for the activation of sporulation genes in response to nutritional stress. Spo0A may act in concert with spo0H (a sigma factor) to control the expression of some genes that are critical to the sporulation process.</text>
</comment>
<evidence type="ECO:0000256" key="5">
    <source>
        <dbReference type="ARBA" id="ARBA00024867"/>
    </source>
</evidence>
<evidence type="ECO:0000256" key="6">
    <source>
        <dbReference type="PROSITE-ProRule" id="PRU00169"/>
    </source>
</evidence>
<organism evidence="9 10">
    <name type="scientific">Pseudobutyrivibrio ruminis</name>
    <dbReference type="NCBI Taxonomy" id="46206"/>
    <lineage>
        <taxon>Bacteria</taxon>
        <taxon>Bacillati</taxon>
        <taxon>Bacillota</taxon>
        <taxon>Clostridia</taxon>
        <taxon>Lachnospirales</taxon>
        <taxon>Lachnospiraceae</taxon>
        <taxon>Pseudobutyrivibrio</taxon>
    </lineage>
</organism>
<dbReference type="PANTHER" id="PTHR43280">
    <property type="entry name" value="ARAC-FAMILY TRANSCRIPTIONAL REGULATOR"/>
    <property type="match status" value="1"/>
</dbReference>
<evidence type="ECO:0000256" key="1">
    <source>
        <dbReference type="ARBA" id="ARBA00018672"/>
    </source>
</evidence>
<dbReference type="Pfam" id="PF00072">
    <property type="entry name" value="Response_reg"/>
    <property type="match status" value="1"/>
</dbReference>
<dbReference type="PROSITE" id="PS01124">
    <property type="entry name" value="HTH_ARAC_FAMILY_2"/>
    <property type="match status" value="1"/>
</dbReference>
<dbReference type="GO" id="GO:0043565">
    <property type="term" value="F:sequence-specific DNA binding"/>
    <property type="evidence" value="ECO:0007669"/>
    <property type="project" value="InterPro"/>
</dbReference>
<dbReference type="PROSITE" id="PS00041">
    <property type="entry name" value="HTH_ARAC_FAMILY_1"/>
    <property type="match status" value="1"/>
</dbReference>
<evidence type="ECO:0000256" key="4">
    <source>
        <dbReference type="ARBA" id="ARBA00023163"/>
    </source>
</evidence>
<dbReference type="InterPro" id="IPR011006">
    <property type="entry name" value="CheY-like_superfamily"/>
</dbReference>
<dbReference type="InterPro" id="IPR018060">
    <property type="entry name" value="HTH_AraC"/>
</dbReference>
<protein>
    <recommendedName>
        <fullName evidence="1">Stage 0 sporulation protein A homolog</fullName>
    </recommendedName>
</protein>
<dbReference type="RefSeq" id="WP_099392611.1">
    <property type="nucleotide sequence ID" value="NZ_PDYF01000045.1"/>
</dbReference>
<gene>
    <name evidence="9" type="ORF">CSX01_12295</name>
</gene>
<dbReference type="InterPro" id="IPR009057">
    <property type="entry name" value="Homeodomain-like_sf"/>
</dbReference>
<dbReference type="Pfam" id="PF12833">
    <property type="entry name" value="HTH_18"/>
    <property type="match status" value="1"/>
</dbReference>
<dbReference type="PROSITE" id="PS50110">
    <property type="entry name" value="RESPONSE_REGULATORY"/>
    <property type="match status" value="1"/>
</dbReference>
<dbReference type="Proteomes" id="UP000225889">
    <property type="component" value="Unassembled WGS sequence"/>
</dbReference>
<dbReference type="InterPro" id="IPR020449">
    <property type="entry name" value="Tscrpt_reg_AraC-type_HTH"/>
</dbReference>
<dbReference type="SUPFAM" id="SSF46689">
    <property type="entry name" value="Homeodomain-like"/>
    <property type="match status" value="2"/>
</dbReference>
<dbReference type="InterPro" id="IPR001789">
    <property type="entry name" value="Sig_transdc_resp-reg_receiver"/>
</dbReference>
<dbReference type="Gene3D" id="3.40.50.2300">
    <property type="match status" value="1"/>
</dbReference>
<comment type="caution">
    <text evidence="9">The sequence shown here is derived from an EMBL/GenBank/DDBJ whole genome shotgun (WGS) entry which is preliminary data.</text>
</comment>
<evidence type="ECO:0000259" key="8">
    <source>
        <dbReference type="PROSITE" id="PS50110"/>
    </source>
</evidence>
<dbReference type="InterPro" id="IPR018062">
    <property type="entry name" value="HTH_AraC-typ_CS"/>
</dbReference>
<dbReference type="GO" id="GO:0003700">
    <property type="term" value="F:DNA-binding transcription factor activity"/>
    <property type="evidence" value="ECO:0007669"/>
    <property type="project" value="InterPro"/>
</dbReference>
<keyword evidence="6" id="KW-0597">Phosphoprotein</keyword>
<proteinExistence type="predicted"/>
<dbReference type="AlphaFoldDB" id="A0A2G3DSF2"/>
<sequence length="261" mass="29997">MYRVLIADDEPIERQVISKKINGFFPDQVEIFLAENGVEAVDKFKSNNCQIALLDIEMPGKSGLEAAEEIRNFDKECSIIFLTAFDEFNYAKKAITVKALDYLLKPGSDEDIIGAFEESFSIADKKGVNSDAEAPIRNVQVPLRDEEDFSFSKAKAVAKEVMNYIHEHYKEDISLQDVAEVIGYSEVYFCKLFKQNFGKSFIVYLNEYRIEKAKKLLENPLINIKDICFESGYRDANYFTRVFKRQTGMTPSEYRNGVMQR</sequence>
<evidence type="ECO:0000256" key="3">
    <source>
        <dbReference type="ARBA" id="ARBA00023125"/>
    </source>
</evidence>
<dbReference type="GO" id="GO:0000160">
    <property type="term" value="P:phosphorelay signal transduction system"/>
    <property type="evidence" value="ECO:0007669"/>
    <property type="project" value="InterPro"/>
</dbReference>
<dbReference type="CDD" id="cd17536">
    <property type="entry name" value="REC_YesN-like"/>
    <property type="match status" value="1"/>
</dbReference>
<evidence type="ECO:0000259" key="7">
    <source>
        <dbReference type="PROSITE" id="PS01124"/>
    </source>
</evidence>
<evidence type="ECO:0000313" key="9">
    <source>
        <dbReference type="EMBL" id="PHU33914.1"/>
    </source>
</evidence>
<dbReference type="PANTHER" id="PTHR43280:SF2">
    <property type="entry name" value="HTH-TYPE TRANSCRIPTIONAL REGULATOR EXSA"/>
    <property type="match status" value="1"/>
</dbReference>
<evidence type="ECO:0000313" key="10">
    <source>
        <dbReference type="Proteomes" id="UP000225889"/>
    </source>
</evidence>
<dbReference type="SUPFAM" id="SSF52172">
    <property type="entry name" value="CheY-like"/>
    <property type="match status" value="1"/>
</dbReference>
<name>A0A2G3DSF2_9FIRM</name>
<keyword evidence="2" id="KW-0805">Transcription regulation</keyword>
<feature type="domain" description="Response regulatory" evidence="8">
    <location>
        <begin position="3"/>
        <end position="120"/>
    </location>
</feature>
<dbReference type="Gene3D" id="1.10.10.60">
    <property type="entry name" value="Homeodomain-like"/>
    <property type="match status" value="2"/>
</dbReference>
<dbReference type="SMART" id="SM00342">
    <property type="entry name" value="HTH_ARAC"/>
    <property type="match status" value="1"/>
</dbReference>
<reference evidence="9 10" key="1">
    <citation type="submission" date="2017-10" db="EMBL/GenBank/DDBJ databases">
        <title>Resolving the taxonomy of Roseburia spp., Eubacterium rectale and Agathobacter spp. through phylogenomic analysis.</title>
        <authorList>
            <person name="Sheridan P.O."/>
            <person name="Walker A.W."/>
            <person name="Duncan S.H."/>
            <person name="Scott K.P."/>
            <person name="Toole P.W.O."/>
            <person name="Luis P."/>
            <person name="Flint H.J."/>
        </authorList>
    </citation>
    <scope>NUCLEOTIDE SEQUENCE [LARGE SCALE GENOMIC DNA]</scope>
    <source>
        <strain evidence="9 10">JK626</strain>
    </source>
</reference>
<feature type="modified residue" description="4-aspartylphosphate" evidence="6">
    <location>
        <position position="55"/>
    </location>
</feature>
<keyword evidence="3 9" id="KW-0238">DNA-binding</keyword>
<reference evidence="9 10" key="2">
    <citation type="submission" date="2017-10" db="EMBL/GenBank/DDBJ databases">
        <authorList>
            <person name="Banno H."/>
            <person name="Chua N.-H."/>
        </authorList>
    </citation>
    <scope>NUCLEOTIDE SEQUENCE [LARGE SCALE GENOMIC DNA]</scope>
    <source>
        <strain evidence="9 10">JK626</strain>
    </source>
</reference>
<keyword evidence="4" id="KW-0804">Transcription</keyword>
<accession>A0A2G3DSF2</accession>
<feature type="domain" description="HTH araC/xylS-type" evidence="7">
    <location>
        <begin position="159"/>
        <end position="257"/>
    </location>
</feature>
<evidence type="ECO:0000256" key="2">
    <source>
        <dbReference type="ARBA" id="ARBA00023015"/>
    </source>
</evidence>
<dbReference type="SMART" id="SM00448">
    <property type="entry name" value="REC"/>
    <property type="match status" value="1"/>
</dbReference>
<dbReference type="EMBL" id="PDYF01000045">
    <property type="protein sequence ID" value="PHU33914.1"/>
    <property type="molecule type" value="Genomic_DNA"/>
</dbReference>